<proteinExistence type="predicted"/>
<keyword evidence="3" id="KW-1185">Reference proteome</keyword>
<evidence type="ECO:0000259" key="1">
    <source>
        <dbReference type="Pfam" id="PF01261"/>
    </source>
</evidence>
<gene>
    <name evidence="2" type="ORF">ACFSQ6_01590</name>
</gene>
<evidence type="ECO:0000313" key="3">
    <source>
        <dbReference type="Proteomes" id="UP001597418"/>
    </source>
</evidence>
<dbReference type="GO" id="GO:0016853">
    <property type="term" value="F:isomerase activity"/>
    <property type="evidence" value="ECO:0007669"/>
    <property type="project" value="UniProtKB-KW"/>
</dbReference>
<keyword evidence="2" id="KW-0413">Isomerase</keyword>
<dbReference type="InterPro" id="IPR050312">
    <property type="entry name" value="IolE/XylAMocC-like"/>
</dbReference>
<name>A0ABW5U8D4_9SPHI</name>
<comment type="caution">
    <text evidence="2">The sequence shown here is derived from an EMBL/GenBank/DDBJ whole genome shotgun (WGS) entry which is preliminary data.</text>
</comment>
<accession>A0ABW5U8D4</accession>
<dbReference type="PROSITE" id="PS51257">
    <property type="entry name" value="PROKAR_LIPOPROTEIN"/>
    <property type="match status" value="1"/>
</dbReference>
<dbReference type="PANTHER" id="PTHR12110:SF41">
    <property type="entry name" value="INOSOSE DEHYDRATASE"/>
    <property type="match status" value="1"/>
</dbReference>
<dbReference type="EMBL" id="JBHUMB010000005">
    <property type="protein sequence ID" value="MFD2742082.1"/>
    <property type="molecule type" value="Genomic_DNA"/>
</dbReference>
<dbReference type="Gene3D" id="3.20.20.150">
    <property type="entry name" value="Divalent-metal-dependent TIM barrel enzymes"/>
    <property type="match status" value="1"/>
</dbReference>
<reference evidence="3" key="1">
    <citation type="journal article" date="2019" name="Int. J. Syst. Evol. Microbiol.">
        <title>The Global Catalogue of Microorganisms (GCM) 10K type strain sequencing project: providing services to taxonomists for standard genome sequencing and annotation.</title>
        <authorList>
            <consortium name="The Broad Institute Genomics Platform"/>
            <consortium name="The Broad Institute Genome Sequencing Center for Infectious Disease"/>
            <person name="Wu L."/>
            <person name="Ma J."/>
        </authorList>
    </citation>
    <scope>NUCLEOTIDE SEQUENCE [LARGE SCALE GENOMIC DNA]</scope>
    <source>
        <strain evidence="3">KCTC 42247</strain>
    </source>
</reference>
<organism evidence="2 3">
    <name type="scientific">Sphingobacterium populi</name>
    <dbReference type="NCBI Taxonomy" id="1812824"/>
    <lineage>
        <taxon>Bacteria</taxon>
        <taxon>Pseudomonadati</taxon>
        <taxon>Bacteroidota</taxon>
        <taxon>Sphingobacteriia</taxon>
        <taxon>Sphingobacteriales</taxon>
        <taxon>Sphingobacteriaceae</taxon>
        <taxon>Sphingobacterium</taxon>
    </lineage>
</organism>
<dbReference type="Proteomes" id="UP001597418">
    <property type="component" value="Unassembled WGS sequence"/>
</dbReference>
<sequence>MIKSIKLSPRKVMRMARRHTLIYIVFVLIIGGCASSNKMQRSRNHHPETKLGWQLGAQAYTFKKFTFSEAVVKIASCDLHYVEAYPQQEIGGGIQEKMDYHMSEDSRKYIKKLLKANNMRWQAYGVIKAKDATEWRKVFEFAKSMGIETITCEPDIAMLDEISKLCDEFDIRAAIHNHASPSYYWQPETVLQAIQGKSNKIGVAADIGHWLRSGLDPVASLKKLEGKVFHLHFKDLNEQSSKKAHDVHWGTGAIDIPGVIAELKRQQFAGMIAAEYEYNWDNNVEDVRISVENFRKIVTELTK</sequence>
<dbReference type="PANTHER" id="PTHR12110">
    <property type="entry name" value="HYDROXYPYRUVATE ISOMERASE"/>
    <property type="match status" value="1"/>
</dbReference>
<protein>
    <submittedName>
        <fullName evidence="2">Sugar phosphate isomerase/epimerase family protein</fullName>
    </submittedName>
</protein>
<feature type="domain" description="Xylose isomerase-like TIM barrel" evidence="1">
    <location>
        <begin position="89"/>
        <end position="296"/>
    </location>
</feature>
<dbReference type="InterPro" id="IPR036237">
    <property type="entry name" value="Xyl_isomerase-like_sf"/>
</dbReference>
<dbReference type="InterPro" id="IPR013022">
    <property type="entry name" value="Xyl_isomerase-like_TIM-brl"/>
</dbReference>
<evidence type="ECO:0000313" key="2">
    <source>
        <dbReference type="EMBL" id="MFD2742082.1"/>
    </source>
</evidence>
<dbReference type="SUPFAM" id="SSF51658">
    <property type="entry name" value="Xylose isomerase-like"/>
    <property type="match status" value="1"/>
</dbReference>
<dbReference type="Pfam" id="PF01261">
    <property type="entry name" value="AP_endonuc_2"/>
    <property type="match status" value="1"/>
</dbReference>